<reference evidence="4" key="1">
    <citation type="submission" date="2023-02" db="EMBL/GenBank/DDBJ databases">
        <title>Genome of toxic invasive species Heracleum sosnowskyi carries increased number of genes despite the absence of recent whole-genome duplications.</title>
        <authorList>
            <person name="Schelkunov M."/>
            <person name="Shtratnikova V."/>
            <person name="Makarenko M."/>
            <person name="Klepikova A."/>
            <person name="Omelchenko D."/>
            <person name="Novikova G."/>
            <person name="Obukhova E."/>
            <person name="Bogdanov V."/>
            <person name="Penin A."/>
            <person name="Logacheva M."/>
        </authorList>
    </citation>
    <scope>NUCLEOTIDE SEQUENCE</scope>
    <source>
        <strain evidence="4">Hsosn_3</strain>
        <tissue evidence="4">Leaf</tissue>
    </source>
</reference>
<sequence>MNFDQVKKQLEQEGNSENGSIVDSMPYKFFEPFIVQGIKVDLVEPGRIICSMTVPPRLLNTANSLHGGATAAIVDILGSAAIYTTQLSSPGSGVSVEISVSYVDAAYAGEEIEIESKVLRVGKAIAVVTVELRKKKTGKVIAHGRHTKYLALSSKFVHAITELVNGAKRGIMKPGTICIVTVLKYLRKK</sequence>
<evidence type="ECO:0000313" key="4">
    <source>
        <dbReference type="EMBL" id="KAK1393113.1"/>
    </source>
</evidence>
<dbReference type="PANTHER" id="PTHR21660">
    <property type="entry name" value="THIOESTERASE SUPERFAMILY MEMBER-RELATED"/>
    <property type="match status" value="1"/>
</dbReference>
<dbReference type="GO" id="GO:0047617">
    <property type="term" value="F:fatty acyl-CoA hydrolase activity"/>
    <property type="evidence" value="ECO:0007669"/>
    <property type="project" value="InterPro"/>
</dbReference>
<dbReference type="AlphaFoldDB" id="A0AAD8IXJ2"/>
<dbReference type="InterPro" id="IPR029069">
    <property type="entry name" value="HotDog_dom_sf"/>
</dbReference>
<dbReference type="FunFam" id="3.10.129.10:FF:000059">
    <property type="entry name" value="Acyl-coenzyme A thioesterase 13"/>
    <property type="match status" value="1"/>
</dbReference>
<dbReference type="CDD" id="cd03443">
    <property type="entry name" value="PaaI_thioesterase"/>
    <property type="match status" value="1"/>
</dbReference>
<keyword evidence="2" id="KW-0378">Hydrolase</keyword>
<evidence type="ECO:0000313" key="5">
    <source>
        <dbReference type="Proteomes" id="UP001237642"/>
    </source>
</evidence>
<name>A0AAD8IXJ2_9APIA</name>
<organism evidence="4 5">
    <name type="scientific">Heracleum sosnowskyi</name>
    <dbReference type="NCBI Taxonomy" id="360622"/>
    <lineage>
        <taxon>Eukaryota</taxon>
        <taxon>Viridiplantae</taxon>
        <taxon>Streptophyta</taxon>
        <taxon>Embryophyta</taxon>
        <taxon>Tracheophyta</taxon>
        <taxon>Spermatophyta</taxon>
        <taxon>Magnoliopsida</taxon>
        <taxon>eudicotyledons</taxon>
        <taxon>Gunneridae</taxon>
        <taxon>Pentapetalae</taxon>
        <taxon>asterids</taxon>
        <taxon>campanulids</taxon>
        <taxon>Apiales</taxon>
        <taxon>Apiaceae</taxon>
        <taxon>Apioideae</taxon>
        <taxon>apioid superclade</taxon>
        <taxon>Tordylieae</taxon>
        <taxon>Tordyliinae</taxon>
        <taxon>Heracleum</taxon>
    </lineage>
</organism>
<dbReference type="EMBL" id="JAUIZM010000003">
    <property type="protein sequence ID" value="KAK1393113.1"/>
    <property type="molecule type" value="Genomic_DNA"/>
</dbReference>
<comment type="caution">
    <text evidence="4">The sequence shown here is derived from an EMBL/GenBank/DDBJ whole genome shotgun (WGS) entry which is preliminary data.</text>
</comment>
<reference evidence="4" key="2">
    <citation type="submission" date="2023-05" db="EMBL/GenBank/DDBJ databases">
        <authorList>
            <person name="Schelkunov M.I."/>
        </authorList>
    </citation>
    <scope>NUCLEOTIDE SEQUENCE</scope>
    <source>
        <strain evidence="4">Hsosn_3</strain>
        <tissue evidence="4">Leaf</tissue>
    </source>
</reference>
<dbReference type="InterPro" id="IPR006683">
    <property type="entry name" value="Thioestr_dom"/>
</dbReference>
<comment type="similarity">
    <text evidence="1">Belongs to the thioesterase PaaI family.</text>
</comment>
<evidence type="ECO:0000259" key="3">
    <source>
        <dbReference type="Pfam" id="PF03061"/>
    </source>
</evidence>
<gene>
    <name evidence="4" type="ORF">POM88_012169</name>
</gene>
<feature type="domain" description="Thioesterase" evidence="3">
    <location>
        <begin position="64"/>
        <end position="140"/>
    </location>
</feature>
<dbReference type="Gene3D" id="3.10.129.10">
    <property type="entry name" value="Hotdog Thioesterase"/>
    <property type="match status" value="1"/>
</dbReference>
<evidence type="ECO:0000256" key="1">
    <source>
        <dbReference type="ARBA" id="ARBA00008324"/>
    </source>
</evidence>
<protein>
    <submittedName>
        <fullName evidence="4">Phenylacetic acid degradation-related domain containing protein</fullName>
    </submittedName>
</protein>
<dbReference type="SUPFAM" id="SSF54637">
    <property type="entry name" value="Thioesterase/thiol ester dehydrase-isomerase"/>
    <property type="match status" value="1"/>
</dbReference>
<dbReference type="Pfam" id="PF03061">
    <property type="entry name" value="4HBT"/>
    <property type="match status" value="1"/>
</dbReference>
<keyword evidence="5" id="KW-1185">Reference proteome</keyword>
<proteinExistence type="inferred from homology"/>
<accession>A0AAD8IXJ2</accession>
<dbReference type="PANTHER" id="PTHR21660:SF47">
    <property type="entry name" value="F19P19.27 PROTEIN"/>
    <property type="match status" value="1"/>
</dbReference>
<dbReference type="InterPro" id="IPR039298">
    <property type="entry name" value="ACOT13"/>
</dbReference>
<dbReference type="InterPro" id="IPR003736">
    <property type="entry name" value="PAAI_dom"/>
</dbReference>
<dbReference type="Proteomes" id="UP001237642">
    <property type="component" value="Unassembled WGS sequence"/>
</dbReference>
<evidence type="ECO:0000256" key="2">
    <source>
        <dbReference type="ARBA" id="ARBA00022801"/>
    </source>
</evidence>
<dbReference type="NCBIfam" id="TIGR00369">
    <property type="entry name" value="unchar_dom_1"/>
    <property type="match status" value="1"/>
</dbReference>